<feature type="region of interest" description="Disordered" evidence="1">
    <location>
        <begin position="31"/>
        <end position="52"/>
    </location>
</feature>
<proteinExistence type="predicted"/>
<feature type="compositionally biased region" description="Basic and acidic residues" evidence="1">
    <location>
        <begin position="43"/>
        <end position="52"/>
    </location>
</feature>
<keyword evidence="3" id="KW-1185">Reference proteome</keyword>
<name>A0A2P5DCD1_PARAD</name>
<accession>A0A2P5DCD1</accession>
<reference evidence="3" key="1">
    <citation type="submission" date="2016-06" db="EMBL/GenBank/DDBJ databases">
        <title>Parallel loss of symbiosis genes in relatives of nitrogen-fixing non-legume Parasponia.</title>
        <authorList>
            <person name="Van Velzen R."/>
            <person name="Holmer R."/>
            <person name="Bu F."/>
            <person name="Rutten L."/>
            <person name="Van Zeijl A."/>
            <person name="Liu W."/>
            <person name="Santuari L."/>
            <person name="Cao Q."/>
            <person name="Sharma T."/>
            <person name="Shen D."/>
            <person name="Roswanjaya Y."/>
            <person name="Wardhani T."/>
            <person name="Kalhor M.S."/>
            <person name="Jansen J."/>
            <person name="Van den Hoogen J."/>
            <person name="Gungor B."/>
            <person name="Hartog M."/>
            <person name="Hontelez J."/>
            <person name="Verver J."/>
            <person name="Yang W.-C."/>
            <person name="Schijlen E."/>
            <person name="Repin R."/>
            <person name="Schilthuizen M."/>
            <person name="Schranz E."/>
            <person name="Heidstra R."/>
            <person name="Miyata K."/>
            <person name="Fedorova E."/>
            <person name="Kohlen W."/>
            <person name="Bisseling T."/>
            <person name="Smit S."/>
            <person name="Geurts R."/>
        </authorList>
    </citation>
    <scope>NUCLEOTIDE SEQUENCE [LARGE SCALE GENOMIC DNA]</scope>
    <source>
        <strain evidence="3">cv. WU1-14</strain>
    </source>
</reference>
<sequence>MAIMCPISRHSSPNPLSPNLHFPLPFLRLRNLQDSTPNPVPSAEERPYISET</sequence>
<comment type="caution">
    <text evidence="2">The sequence shown here is derived from an EMBL/GenBank/DDBJ whole genome shotgun (WGS) entry which is preliminary data.</text>
</comment>
<organism evidence="2 3">
    <name type="scientific">Parasponia andersonii</name>
    <name type="common">Sponia andersonii</name>
    <dbReference type="NCBI Taxonomy" id="3476"/>
    <lineage>
        <taxon>Eukaryota</taxon>
        <taxon>Viridiplantae</taxon>
        <taxon>Streptophyta</taxon>
        <taxon>Embryophyta</taxon>
        <taxon>Tracheophyta</taxon>
        <taxon>Spermatophyta</taxon>
        <taxon>Magnoliopsida</taxon>
        <taxon>eudicotyledons</taxon>
        <taxon>Gunneridae</taxon>
        <taxon>Pentapetalae</taxon>
        <taxon>rosids</taxon>
        <taxon>fabids</taxon>
        <taxon>Rosales</taxon>
        <taxon>Cannabaceae</taxon>
        <taxon>Parasponia</taxon>
    </lineage>
</organism>
<dbReference type="Proteomes" id="UP000237105">
    <property type="component" value="Unassembled WGS sequence"/>
</dbReference>
<protein>
    <submittedName>
        <fullName evidence="2">Uncharacterized protein</fullName>
    </submittedName>
</protein>
<evidence type="ECO:0000313" key="3">
    <source>
        <dbReference type="Proteomes" id="UP000237105"/>
    </source>
</evidence>
<dbReference type="AlphaFoldDB" id="A0A2P5DCD1"/>
<evidence type="ECO:0000256" key="1">
    <source>
        <dbReference type="SAM" id="MobiDB-lite"/>
    </source>
</evidence>
<evidence type="ECO:0000313" key="2">
    <source>
        <dbReference type="EMBL" id="PON70953.1"/>
    </source>
</evidence>
<dbReference type="EMBL" id="JXTB01000047">
    <property type="protein sequence ID" value="PON70953.1"/>
    <property type="molecule type" value="Genomic_DNA"/>
</dbReference>
<gene>
    <name evidence="2" type="ORF">PanWU01x14_076630</name>
</gene>